<keyword evidence="3" id="KW-1185">Reference proteome</keyword>
<evidence type="ECO:0000313" key="3">
    <source>
        <dbReference type="Proteomes" id="UP000002949"/>
    </source>
</evidence>
<reference evidence="2 3" key="1">
    <citation type="journal article" date="2012" name="J. Bacteriol.">
        <title>Draft Genome Sequence of Plant Growth-Promoting Rhizobium Mesorhizobium amorphae, Isolated from Zinc-Lead Mine Tailings.</title>
        <authorList>
            <person name="Hao X."/>
            <person name="Lin Y."/>
            <person name="Johnstone L."/>
            <person name="Baltrus D.A."/>
            <person name="Miller S.J."/>
            <person name="Wei G."/>
            <person name="Rensing C."/>
        </authorList>
    </citation>
    <scope>NUCLEOTIDE SEQUENCE [LARGE SCALE GENOMIC DNA]</scope>
    <source>
        <strain evidence="2 3">CCNWGS0123</strain>
    </source>
</reference>
<gene>
    <name evidence="2" type="ORF">MEA186_18118</name>
</gene>
<dbReference type="STRING" id="1082933.A6B35_28480"/>
<dbReference type="eggNOG" id="ENOG50341PG">
    <property type="taxonomic scope" value="Bacteria"/>
</dbReference>
<keyword evidence="1" id="KW-0812">Transmembrane</keyword>
<dbReference type="KEGG" id="mamo:A6B35_28480"/>
<accession>G6YCE2</accession>
<dbReference type="PATRIC" id="fig|1082933.3.peg.3534"/>
<keyword evidence="1" id="KW-0472">Membrane</keyword>
<dbReference type="AlphaFoldDB" id="G6YCE2"/>
<organism evidence="2 3">
    <name type="scientific">Mesorhizobium amorphae CCNWGS0123</name>
    <dbReference type="NCBI Taxonomy" id="1082933"/>
    <lineage>
        <taxon>Bacteria</taxon>
        <taxon>Pseudomonadati</taxon>
        <taxon>Pseudomonadota</taxon>
        <taxon>Alphaproteobacteria</taxon>
        <taxon>Hyphomicrobiales</taxon>
        <taxon>Phyllobacteriaceae</taxon>
        <taxon>Mesorhizobium</taxon>
    </lineage>
</organism>
<proteinExistence type="predicted"/>
<dbReference type="EMBL" id="AGSN01000126">
    <property type="protein sequence ID" value="EHH10621.1"/>
    <property type="molecule type" value="Genomic_DNA"/>
</dbReference>
<dbReference type="RefSeq" id="WP_006203197.1">
    <property type="nucleotide sequence ID" value="NZ_AGSN01000126.1"/>
</dbReference>
<protein>
    <recommendedName>
        <fullName evidence="4">Transmembrane protein</fullName>
    </recommendedName>
</protein>
<keyword evidence="1" id="KW-1133">Transmembrane helix</keyword>
<evidence type="ECO:0000256" key="1">
    <source>
        <dbReference type="SAM" id="Phobius"/>
    </source>
</evidence>
<dbReference type="Proteomes" id="UP000002949">
    <property type="component" value="Unassembled WGS sequence"/>
</dbReference>
<name>G6YCE2_9HYPH</name>
<evidence type="ECO:0000313" key="2">
    <source>
        <dbReference type="EMBL" id="EHH10621.1"/>
    </source>
</evidence>
<feature type="transmembrane region" description="Helical" evidence="1">
    <location>
        <begin position="12"/>
        <end position="33"/>
    </location>
</feature>
<sequence length="277" mass="31576">MNAASSFDWWQFISDVGSTVIGVVIGFGLSILIHRLEIRYDERKEQNTDRMRRLACAKHIMASCAANIETLINFKIQMSVPLAQDAETLRPPVISRDIHQIIESSSNLPAMFQGLTKIPKSELPQQAELLSLIDEIPMLIGLVHQSSASIDNLNSTLDERNMLLQQHAMQNIQGLNAAAIIYYYTMILSQSDNVIMQNDIGLFFNQLLAEQVDSYAKHEYKGVKVLKFSINEPQKQHMPPNDYVKGYRDQFRDFSEQVKPKEMFTLADSYSRNGEFK</sequence>
<evidence type="ECO:0008006" key="4">
    <source>
        <dbReference type="Google" id="ProtNLM"/>
    </source>
</evidence>